<keyword evidence="2" id="KW-0378">Hydrolase</keyword>
<organism evidence="3 4">
    <name type="scientific">Streptomyces polyasparticus</name>
    <dbReference type="NCBI Taxonomy" id="2767826"/>
    <lineage>
        <taxon>Bacteria</taxon>
        <taxon>Bacillati</taxon>
        <taxon>Actinomycetota</taxon>
        <taxon>Actinomycetes</taxon>
        <taxon>Kitasatosporales</taxon>
        <taxon>Streptomycetaceae</taxon>
        <taxon>Streptomyces</taxon>
    </lineage>
</organism>
<dbReference type="PANTHER" id="PTHR31223">
    <property type="entry name" value="LOG FAMILY PROTEIN YJL055W"/>
    <property type="match status" value="1"/>
</dbReference>
<keyword evidence="2" id="KW-0203">Cytokinin biosynthesis</keyword>
<dbReference type="RefSeq" id="WP_187819335.1">
    <property type="nucleotide sequence ID" value="NZ_JACTVJ010000030.1"/>
</dbReference>
<dbReference type="InterPro" id="IPR005269">
    <property type="entry name" value="LOG"/>
</dbReference>
<dbReference type="EMBL" id="JACTVJ010000030">
    <property type="protein sequence ID" value="MBC9718914.1"/>
    <property type="molecule type" value="Genomic_DNA"/>
</dbReference>
<proteinExistence type="inferred from homology"/>
<keyword evidence="4" id="KW-1185">Reference proteome</keyword>
<name>A0ABR7SVW1_9ACTN</name>
<dbReference type="SUPFAM" id="SSF102405">
    <property type="entry name" value="MCP/YpsA-like"/>
    <property type="match status" value="1"/>
</dbReference>
<evidence type="ECO:0000256" key="1">
    <source>
        <dbReference type="ARBA" id="ARBA00006763"/>
    </source>
</evidence>
<comment type="caution">
    <text evidence="3">The sequence shown here is derived from an EMBL/GenBank/DDBJ whole genome shotgun (WGS) entry which is preliminary data.</text>
</comment>
<sequence>MRPPRPLTICVFGGARPGHTAQAVDAAARTGTELALRGHRLLYGAGGAGVMGAVARAAHAAGAPITGVVPRFLYERERAQDAPPQDHVITDDMSERKHYMLENSDAFLALPGGYGTVDEVLDVVSLQTLGRLDKPCVLLDTEGIWRHLVRLLEELPRRGFADQVVGGLLQVATTPEAAIELIEAHAGVMPAAASVT</sequence>
<comment type="similarity">
    <text evidence="1 2">Belongs to the LOG family.</text>
</comment>
<protein>
    <recommendedName>
        <fullName evidence="2">Cytokinin riboside 5'-monophosphate phosphoribohydrolase</fullName>
        <ecNumber evidence="2">3.2.2.n1</ecNumber>
    </recommendedName>
</protein>
<accession>A0ABR7SVW1</accession>
<reference evidence="3 4" key="1">
    <citation type="submission" date="2020-08" db="EMBL/GenBank/DDBJ databases">
        <title>Genemic of Streptomyces polyaspartic.</title>
        <authorList>
            <person name="Liu W."/>
        </authorList>
    </citation>
    <scope>NUCLEOTIDE SEQUENCE [LARGE SCALE GENOMIC DNA]</scope>
    <source>
        <strain evidence="3 4">TRM66268-LWL</strain>
    </source>
</reference>
<evidence type="ECO:0000313" key="4">
    <source>
        <dbReference type="Proteomes" id="UP000642284"/>
    </source>
</evidence>
<dbReference type="PANTHER" id="PTHR31223:SF70">
    <property type="entry name" value="LOG FAMILY PROTEIN YJL055W"/>
    <property type="match status" value="1"/>
</dbReference>
<gene>
    <name evidence="3" type="ORF">H9Y04_40950</name>
</gene>
<dbReference type="InterPro" id="IPR031100">
    <property type="entry name" value="LOG_fam"/>
</dbReference>
<dbReference type="NCBIfam" id="TIGR00730">
    <property type="entry name" value="Rossman fold protein, TIGR00730 family"/>
    <property type="match status" value="1"/>
</dbReference>
<comment type="catalytic activity">
    <reaction evidence="2">
        <text>N(6)-(dimethylallyl)adenosine 5'-phosphate + H2O = N(6)-dimethylallyladenine + D-ribose 5-phosphate</text>
        <dbReference type="Rhea" id="RHEA:48560"/>
        <dbReference type="ChEBI" id="CHEBI:15377"/>
        <dbReference type="ChEBI" id="CHEBI:17660"/>
        <dbReference type="ChEBI" id="CHEBI:57526"/>
        <dbReference type="ChEBI" id="CHEBI:78346"/>
        <dbReference type="EC" id="3.2.2.n1"/>
    </reaction>
</comment>
<dbReference type="Proteomes" id="UP000642284">
    <property type="component" value="Unassembled WGS sequence"/>
</dbReference>
<evidence type="ECO:0000313" key="3">
    <source>
        <dbReference type="EMBL" id="MBC9718914.1"/>
    </source>
</evidence>
<dbReference type="Gene3D" id="3.40.50.450">
    <property type="match status" value="1"/>
</dbReference>
<dbReference type="Pfam" id="PF03641">
    <property type="entry name" value="Lysine_decarbox"/>
    <property type="match status" value="1"/>
</dbReference>
<dbReference type="EC" id="3.2.2.n1" evidence="2"/>
<comment type="catalytic activity">
    <reaction evidence="2">
        <text>9-ribosyl-trans-zeatin 5'-phosphate + H2O = trans-zeatin + D-ribose 5-phosphate</text>
        <dbReference type="Rhea" id="RHEA:48564"/>
        <dbReference type="ChEBI" id="CHEBI:15377"/>
        <dbReference type="ChEBI" id="CHEBI:16522"/>
        <dbReference type="ChEBI" id="CHEBI:78346"/>
        <dbReference type="ChEBI" id="CHEBI:87947"/>
        <dbReference type="EC" id="3.2.2.n1"/>
    </reaction>
</comment>
<evidence type="ECO:0000256" key="2">
    <source>
        <dbReference type="RuleBase" id="RU363015"/>
    </source>
</evidence>